<keyword evidence="8" id="KW-1185">Reference proteome</keyword>
<feature type="compositionally biased region" description="Polar residues" evidence="4">
    <location>
        <begin position="312"/>
        <end position="324"/>
    </location>
</feature>
<evidence type="ECO:0000256" key="3">
    <source>
        <dbReference type="ARBA" id="ARBA00022833"/>
    </source>
</evidence>
<reference evidence="7" key="1">
    <citation type="submission" date="2022-07" db="EMBL/GenBank/DDBJ databases">
        <title>Draft genome sequence of Zalerion maritima ATCC 34329, a (micro)plastics degrading marine fungus.</title>
        <authorList>
            <person name="Paco A."/>
            <person name="Goncalves M.F.M."/>
            <person name="Rocha-Santos T.A.P."/>
            <person name="Alves A."/>
        </authorList>
    </citation>
    <scope>NUCLEOTIDE SEQUENCE</scope>
    <source>
        <strain evidence="7">ATCC 34329</strain>
    </source>
</reference>
<dbReference type="SMART" id="SM00744">
    <property type="entry name" value="RINGv"/>
    <property type="match status" value="1"/>
</dbReference>
<dbReference type="SUPFAM" id="SSF57850">
    <property type="entry name" value="RING/U-box"/>
    <property type="match status" value="1"/>
</dbReference>
<comment type="caution">
    <text evidence="7">The sequence shown here is derived from an EMBL/GenBank/DDBJ whole genome shotgun (WGS) entry which is preliminary data.</text>
</comment>
<keyword evidence="2" id="KW-0863">Zinc-finger</keyword>
<dbReference type="GO" id="GO:0008270">
    <property type="term" value="F:zinc ion binding"/>
    <property type="evidence" value="ECO:0007669"/>
    <property type="project" value="UniProtKB-KW"/>
</dbReference>
<keyword evidence="5" id="KW-0472">Membrane</keyword>
<keyword evidence="1" id="KW-0479">Metal-binding</keyword>
<dbReference type="Pfam" id="PF12906">
    <property type="entry name" value="RINGv"/>
    <property type="match status" value="1"/>
</dbReference>
<evidence type="ECO:0000313" key="8">
    <source>
        <dbReference type="Proteomes" id="UP001201980"/>
    </source>
</evidence>
<dbReference type="PROSITE" id="PS51292">
    <property type="entry name" value="ZF_RING_CH"/>
    <property type="match status" value="1"/>
</dbReference>
<evidence type="ECO:0000256" key="2">
    <source>
        <dbReference type="ARBA" id="ARBA00022771"/>
    </source>
</evidence>
<name>A0AAD5RIY5_9PEZI</name>
<accession>A0AAD5RIY5</accession>
<feature type="region of interest" description="Disordered" evidence="4">
    <location>
        <begin position="1"/>
        <end position="42"/>
    </location>
</feature>
<evidence type="ECO:0000256" key="1">
    <source>
        <dbReference type="ARBA" id="ARBA00022723"/>
    </source>
</evidence>
<feature type="region of interest" description="Disordered" evidence="4">
    <location>
        <begin position="297"/>
        <end position="335"/>
    </location>
</feature>
<dbReference type="PANTHER" id="PTHR46347:SF1">
    <property type="entry name" value="RING_FYVE_PHD ZINC FINGER SUPERFAMILY PROTEIN"/>
    <property type="match status" value="1"/>
</dbReference>
<evidence type="ECO:0000256" key="4">
    <source>
        <dbReference type="SAM" id="MobiDB-lite"/>
    </source>
</evidence>
<keyword evidence="3" id="KW-0862">Zinc</keyword>
<keyword evidence="5" id="KW-1133">Transmembrane helix</keyword>
<dbReference type="Proteomes" id="UP001201980">
    <property type="component" value="Unassembled WGS sequence"/>
</dbReference>
<organism evidence="7 8">
    <name type="scientific">Zalerion maritima</name>
    <dbReference type="NCBI Taxonomy" id="339359"/>
    <lineage>
        <taxon>Eukaryota</taxon>
        <taxon>Fungi</taxon>
        <taxon>Dikarya</taxon>
        <taxon>Ascomycota</taxon>
        <taxon>Pezizomycotina</taxon>
        <taxon>Sordariomycetes</taxon>
        <taxon>Lulworthiomycetidae</taxon>
        <taxon>Lulworthiales</taxon>
        <taxon>Lulworthiaceae</taxon>
        <taxon>Zalerion</taxon>
    </lineage>
</organism>
<dbReference type="CDD" id="cd16495">
    <property type="entry name" value="RING_CH-C4HC3_MARCH"/>
    <property type="match status" value="1"/>
</dbReference>
<dbReference type="InterPro" id="IPR013083">
    <property type="entry name" value="Znf_RING/FYVE/PHD"/>
</dbReference>
<evidence type="ECO:0000313" key="7">
    <source>
        <dbReference type="EMBL" id="KAJ2895602.1"/>
    </source>
</evidence>
<feature type="transmembrane region" description="Helical" evidence="5">
    <location>
        <begin position="142"/>
        <end position="163"/>
    </location>
</feature>
<dbReference type="InterPro" id="IPR011016">
    <property type="entry name" value="Znf_RING-CH"/>
</dbReference>
<feature type="transmembrane region" description="Helical" evidence="5">
    <location>
        <begin position="215"/>
        <end position="238"/>
    </location>
</feature>
<dbReference type="AlphaFoldDB" id="A0AAD5RIY5"/>
<keyword evidence="5" id="KW-0812">Transmembrane</keyword>
<protein>
    <submittedName>
        <fullName evidence="7">RING finger domain containing protein</fullName>
    </submittedName>
</protein>
<feature type="domain" description="RING-CH-type" evidence="6">
    <location>
        <begin position="42"/>
        <end position="131"/>
    </location>
</feature>
<dbReference type="EMBL" id="JAKWBI020000388">
    <property type="protein sequence ID" value="KAJ2895602.1"/>
    <property type="molecule type" value="Genomic_DNA"/>
</dbReference>
<gene>
    <name evidence="7" type="ORF">MKZ38_006314</name>
</gene>
<feature type="transmembrane region" description="Helical" evidence="5">
    <location>
        <begin position="258"/>
        <end position="275"/>
    </location>
</feature>
<evidence type="ECO:0000259" key="6">
    <source>
        <dbReference type="PROSITE" id="PS51292"/>
    </source>
</evidence>
<sequence>MDSFEPVATPGRWRPEFEPPEPEPQPEPETNPVPQEEEQRRRRRYGTRKCRICLDEVEPTFETPGFMRGNGKPKYVSDDPELGRLMSPCMCKGSQKYVHEGCLEAWRHASRNHSERNMWKCPTCGFQYRMDRLSVGKLLGHWATNLVLTLLVVVLVTFFLGFVGDKILDFYLDPYGFLFEWRTVDEPQVKYYRTKEEMEFDLAMKKLEQTWGFHFIKGFFSLGVIGFLKAALASPFYYFNLGGGRRRRGDGRDRYLDLSWTVIIIGTLTFVWAVWKFVRYQTKRVLDTFKENIVDVQADDDDEVEETDVNEPSGTAGDSNSNANEGEPTESRKDQ</sequence>
<feature type="compositionally biased region" description="Acidic residues" evidence="4">
    <location>
        <begin position="297"/>
        <end position="309"/>
    </location>
</feature>
<evidence type="ECO:0000256" key="5">
    <source>
        <dbReference type="SAM" id="Phobius"/>
    </source>
</evidence>
<dbReference type="PANTHER" id="PTHR46347">
    <property type="entry name" value="RING/FYVE/PHD ZINC FINGER SUPERFAMILY PROTEIN"/>
    <property type="match status" value="1"/>
</dbReference>
<dbReference type="Gene3D" id="3.30.40.10">
    <property type="entry name" value="Zinc/RING finger domain, C3HC4 (zinc finger)"/>
    <property type="match status" value="1"/>
</dbReference>
<proteinExistence type="predicted"/>